<dbReference type="CDD" id="cd01285">
    <property type="entry name" value="nucleoside_deaminase"/>
    <property type="match status" value="1"/>
</dbReference>
<dbReference type="HAMAP" id="MF_00972">
    <property type="entry name" value="tRNA_aden_deaminase"/>
    <property type="match status" value="1"/>
</dbReference>
<evidence type="ECO:0000256" key="8">
    <source>
        <dbReference type="HAMAP-Rule" id="MF_00972"/>
    </source>
</evidence>
<feature type="binding site" evidence="8">
    <location>
        <position position="94"/>
    </location>
    <ligand>
        <name>Zn(2+)</name>
        <dbReference type="ChEBI" id="CHEBI:29105"/>
        <note>catalytic</note>
    </ligand>
</feature>
<comment type="similarity">
    <text evidence="1">Belongs to the cytidine and deoxycytidylate deaminase family. ADAT2 subfamily.</text>
</comment>
<evidence type="ECO:0000256" key="4">
    <source>
        <dbReference type="ARBA" id="ARBA00022723"/>
    </source>
</evidence>
<comment type="function">
    <text evidence="8">Catalyzes the deamination of adenosine to inosine at the wobble position 34 of tRNA(Arg2).</text>
</comment>
<feature type="domain" description="CMP/dCMP-type deaminase" evidence="9">
    <location>
        <begin position="10"/>
        <end position="129"/>
    </location>
</feature>
<dbReference type="InterPro" id="IPR016192">
    <property type="entry name" value="APOBEC/CMP_deaminase_Zn-bd"/>
</dbReference>
<name>A0A1C6ITW9_9FIRM</name>
<proteinExistence type="inferred from homology"/>
<dbReference type="GO" id="GO:0002100">
    <property type="term" value="P:tRNA wobble adenosine to inosine editing"/>
    <property type="evidence" value="ECO:0007669"/>
    <property type="project" value="UniProtKB-UniRule"/>
</dbReference>
<dbReference type="GO" id="GO:0052717">
    <property type="term" value="F:tRNA-specific adenosine-34 deaminase activity"/>
    <property type="evidence" value="ECO:0007669"/>
    <property type="project" value="UniProtKB-UniRule"/>
</dbReference>
<dbReference type="AlphaFoldDB" id="A0A1C6ITW9"/>
<dbReference type="InterPro" id="IPR002125">
    <property type="entry name" value="CMP_dCMP_dom"/>
</dbReference>
<comment type="cofactor">
    <cofactor evidence="8">
        <name>Zn(2+)</name>
        <dbReference type="ChEBI" id="CHEBI:29105"/>
    </cofactor>
    <text evidence="8">Binds 1 zinc ion per subunit.</text>
</comment>
<evidence type="ECO:0000256" key="6">
    <source>
        <dbReference type="ARBA" id="ARBA00022833"/>
    </source>
</evidence>
<dbReference type="PANTHER" id="PTHR11079">
    <property type="entry name" value="CYTOSINE DEAMINASE FAMILY MEMBER"/>
    <property type="match status" value="1"/>
</dbReference>
<reference evidence="10" key="1">
    <citation type="submission" date="2015-09" db="EMBL/GenBank/DDBJ databases">
        <authorList>
            <consortium name="Pathogen Informatics"/>
        </authorList>
    </citation>
    <scope>NUCLEOTIDE SEQUENCE</scope>
    <source>
        <strain evidence="10">2789STDY5834896</strain>
    </source>
</reference>
<keyword evidence="5 8" id="KW-0378">Hydrolase</keyword>
<protein>
    <recommendedName>
        <fullName evidence="8">tRNA-specific adenosine deaminase</fullName>
        <ecNumber evidence="8">3.5.4.33</ecNumber>
    </recommendedName>
</protein>
<dbReference type="PANTHER" id="PTHR11079:SF202">
    <property type="entry name" value="TRNA-SPECIFIC ADENOSINE DEAMINASE"/>
    <property type="match status" value="1"/>
</dbReference>
<sequence>MSGPQRLSPEEIERFMAAAVECAEIAAAQGEVPVGAVVVREGRIVGWGYNTREHTKNALDHAEMKAIDMACRNLGGWRLPGCAILVTLEPCSMCAGAIINARIDQVYYGASDPKFGACGSVTDLFSQRFTYLPHTVQGGVEVGRCQALLGNFFKELRAQKKAARSAAGPPENTTEEQDT</sequence>
<dbReference type="PROSITE" id="PS00903">
    <property type="entry name" value="CYT_DCMP_DEAMINASES_1"/>
    <property type="match status" value="1"/>
</dbReference>
<dbReference type="InterPro" id="IPR028883">
    <property type="entry name" value="tRNA_aden_deaminase"/>
</dbReference>
<comment type="catalytic activity">
    <reaction evidence="7 8">
        <text>adenosine(34) in tRNA + H2O + H(+) = inosine(34) in tRNA + NH4(+)</text>
        <dbReference type="Rhea" id="RHEA:43168"/>
        <dbReference type="Rhea" id="RHEA-COMP:10373"/>
        <dbReference type="Rhea" id="RHEA-COMP:10374"/>
        <dbReference type="ChEBI" id="CHEBI:15377"/>
        <dbReference type="ChEBI" id="CHEBI:15378"/>
        <dbReference type="ChEBI" id="CHEBI:28938"/>
        <dbReference type="ChEBI" id="CHEBI:74411"/>
        <dbReference type="ChEBI" id="CHEBI:82852"/>
        <dbReference type="EC" id="3.5.4.33"/>
    </reaction>
</comment>
<evidence type="ECO:0000313" key="10">
    <source>
        <dbReference type="EMBL" id="SCJ73212.1"/>
    </source>
</evidence>
<evidence type="ECO:0000256" key="5">
    <source>
        <dbReference type="ARBA" id="ARBA00022801"/>
    </source>
</evidence>
<evidence type="ECO:0000256" key="3">
    <source>
        <dbReference type="ARBA" id="ARBA00022694"/>
    </source>
</evidence>
<feature type="active site" description="Proton donor" evidence="8">
    <location>
        <position position="63"/>
    </location>
</feature>
<dbReference type="PROSITE" id="PS51747">
    <property type="entry name" value="CYT_DCMP_DEAMINASES_2"/>
    <property type="match status" value="1"/>
</dbReference>
<organism evidence="10">
    <name type="scientific">uncultured Anaerotruncus sp</name>
    <dbReference type="NCBI Taxonomy" id="905011"/>
    <lineage>
        <taxon>Bacteria</taxon>
        <taxon>Bacillati</taxon>
        <taxon>Bacillota</taxon>
        <taxon>Clostridia</taxon>
        <taxon>Eubacteriales</taxon>
        <taxon>Oscillospiraceae</taxon>
        <taxon>Anaerotruncus</taxon>
        <taxon>environmental samples</taxon>
    </lineage>
</organism>
<keyword evidence="4 8" id="KW-0479">Metal-binding</keyword>
<dbReference type="GO" id="GO:0008270">
    <property type="term" value="F:zinc ion binding"/>
    <property type="evidence" value="ECO:0007669"/>
    <property type="project" value="UniProtKB-UniRule"/>
</dbReference>
<dbReference type="Pfam" id="PF00383">
    <property type="entry name" value="dCMP_cyt_deam_1"/>
    <property type="match status" value="1"/>
</dbReference>
<comment type="subunit">
    <text evidence="2 8">Homodimer.</text>
</comment>
<accession>A0A1C6ITW9</accession>
<evidence type="ECO:0000259" key="9">
    <source>
        <dbReference type="PROSITE" id="PS51747"/>
    </source>
</evidence>
<dbReference type="SUPFAM" id="SSF53927">
    <property type="entry name" value="Cytidine deaminase-like"/>
    <property type="match status" value="1"/>
</dbReference>
<gene>
    <name evidence="8 10" type="primary">tadA</name>
    <name evidence="10" type="ORF">SAMEA3545359_01680</name>
</gene>
<dbReference type="InterPro" id="IPR016193">
    <property type="entry name" value="Cytidine_deaminase-like"/>
</dbReference>
<evidence type="ECO:0000256" key="2">
    <source>
        <dbReference type="ARBA" id="ARBA00011738"/>
    </source>
</evidence>
<keyword evidence="6 8" id="KW-0862">Zinc</keyword>
<dbReference type="Gene3D" id="3.40.140.10">
    <property type="entry name" value="Cytidine Deaminase, domain 2"/>
    <property type="match status" value="1"/>
</dbReference>
<evidence type="ECO:0000256" key="7">
    <source>
        <dbReference type="ARBA" id="ARBA00048045"/>
    </source>
</evidence>
<feature type="binding site" evidence="8">
    <location>
        <position position="91"/>
    </location>
    <ligand>
        <name>Zn(2+)</name>
        <dbReference type="ChEBI" id="CHEBI:29105"/>
        <note>catalytic</note>
    </ligand>
</feature>
<dbReference type="EMBL" id="FMHG01000001">
    <property type="protein sequence ID" value="SCJ73212.1"/>
    <property type="molecule type" value="Genomic_DNA"/>
</dbReference>
<dbReference type="EC" id="3.5.4.33" evidence="8"/>
<keyword evidence="3 8" id="KW-0819">tRNA processing</keyword>
<evidence type="ECO:0000256" key="1">
    <source>
        <dbReference type="ARBA" id="ARBA00010669"/>
    </source>
</evidence>
<feature type="binding site" evidence="8">
    <location>
        <position position="61"/>
    </location>
    <ligand>
        <name>Zn(2+)</name>
        <dbReference type="ChEBI" id="CHEBI:29105"/>
        <note>catalytic</note>
    </ligand>
</feature>